<proteinExistence type="predicted"/>
<evidence type="ECO:0000313" key="1">
    <source>
        <dbReference type="EMBL" id="SEO44758.1"/>
    </source>
</evidence>
<dbReference type="AlphaFoldDB" id="A0A1H8PSS2"/>
<organism evidence="1 2">
    <name type="scientific">Paracoccus alcaliphilus</name>
    <dbReference type="NCBI Taxonomy" id="34002"/>
    <lineage>
        <taxon>Bacteria</taxon>
        <taxon>Pseudomonadati</taxon>
        <taxon>Pseudomonadota</taxon>
        <taxon>Alphaproteobacteria</taxon>
        <taxon>Rhodobacterales</taxon>
        <taxon>Paracoccaceae</taxon>
        <taxon>Paracoccus</taxon>
    </lineage>
</organism>
<accession>A0A1H8PSS2</accession>
<dbReference type="EMBL" id="FODE01000118">
    <property type="protein sequence ID" value="SEO44758.1"/>
    <property type="molecule type" value="Genomic_DNA"/>
</dbReference>
<evidence type="ECO:0000313" key="2">
    <source>
        <dbReference type="Proteomes" id="UP000199054"/>
    </source>
</evidence>
<dbReference type="Proteomes" id="UP000199054">
    <property type="component" value="Unassembled WGS sequence"/>
</dbReference>
<keyword evidence="2" id="KW-1185">Reference proteome</keyword>
<gene>
    <name evidence="1" type="ORF">SAMN04489859_11182</name>
</gene>
<dbReference type="RefSeq" id="WP_170852012.1">
    <property type="nucleotide sequence ID" value="NZ_CP067124.1"/>
</dbReference>
<protein>
    <submittedName>
        <fullName evidence="1">Uncharacterized protein</fullName>
    </submittedName>
</protein>
<name>A0A1H8PSS2_9RHOB</name>
<reference evidence="1 2" key="1">
    <citation type="submission" date="2016-10" db="EMBL/GenBank/DDBJ databases">
        <authorList>
            <person name="de Groot N.N."/>
        </authorList>
    </citation>
    <scope>NUCLEOTIDE SEQUENCE [LARGE SCALE GENOMIC DNA]</scope>
    <source>
        <strain evidence="1 2">DSM 8512</strain>
    </source>
</reference>
<dbReference type="STRING" id="34002.SAMN04489859_11182"/>
<sequence>MSQSAIVEAAVASFLLGDFAEQMEAALTRRIDGFDEDLAVLGKILAQFIHFWLTITPPLPDHAQASARAKDVERFEGFMPTLGRKLASCPRSCASIRSWPSNVRRKAWTMSAIWPGWSNWN</sequence>